<dbReference type="Proteomes" id="UP000503482">
    <property type="component" value="Chromosome"/>
</dbReference>
<name>A0AAE7B9K9_9BACT</name>
<protein>
    <recommendedName>
        <fullName evidence="3">GGDEF domain-containing protein</fullName>
    </recommendedName>
</protein>
<dbReference type="InterPro" id="IPR043128">
    <property type="entry name" value="Rev_trsase/Diguanyl_cyclase"/>
</dbReference>
<evidence type="ECO:0008006" key="3">
    <source>
        <dbReference type="Google" id="ProtNLM"/>
    </source>
</evidence>
<keyword evidence="2" id="KW-1185">Reference proteome</keyword>
<dbReference type="Gene3D" id="3.30.70.270">
    <property type="match status" value="1"/>
</dbReference>
<gene>
    <name evidence="1" type="ORF">AVENP_2123</name>
</gene>
<accession>A0AAE7B9K9</accession>
<evidence type="ECO:0000313" key="2">
    <source>
        <dbReference type="Proteomes" id="UP000503482"/>
    </source>
</evidence>
<dbReference type="AlphaFoldDB" id="A0AAE7B9K9"/>
<sequence>MKQELKKITDLTINDLLNNNIILPSTYFDRFNYHAKELEINLDDENFKTEIHQLISDDFQTIEKYMDIIAKSTVLLQENTKDATNAVLNKDVSSLVDIYKKMLELEHEVKNLNDKLFLDDLTNTFNKKWIYRKFLDENAKFQQYGLCVLTDVIDYSYIQKEYGELLANNLLIFAVKFMKQKLKDENIDFKIVRYNENRFLIFIVIEEKEDKKSIIDSILNLEHLLSNTTLKSNSGLFIKAKYEFKICSFEKAEESKEVFEKLLTHKKEK</sequence>
<organism evidence="1 2">
    <name type="scientific">Arcobacter venerupis</name>
    <dbReference type="NCBI Taxonomy" id="1054033"/>
    <lineage>
        <taxon>Bacteria</taxon>
        <taxon>Pseudomonadati</taxon>
        <taxon>Campylobacterota</taxon>
        <taxon>Epsilonproteobacteria</taxon>
        <taxon>Campylobacterales</taxon>
        <taxon>Arcobacteraceae</taxon>
        <taxon>Arcobacter</taxon>
    </lineage>
</organism>
<dbReference type="KEGG" id="avp:AVENP_2123"/>
<dbReference type="EMBL" id="CP053840">
    <property type="protein sequence ID" value="QKF67651.1"/>
    <property type="molecule type" value="Genomic_DNA"/>
</dbReference>
<dbReference type="RefSeq" id="WP_128359443.1">
    <property type="nucleotide sequence ID" value="NZ_CP053840.1"/>
</dbReference>
<evidence type="ECO:0000313" key="1">
    <source>
        <dbReference type="EMBL" id="QKF67651.1"/>
    </source>
</evidence>
<proteinExistence type="predicted"/>
<reference evidence="1 2" key="1">
    <citation type="submission" date="2020-05" db="EMBL/GenBank/DDBJ databases">
        <title>Complete genome sequencing of Campylobacter and Arcobacter type strains.</title>
        <authorList>
            <person name="Miller W.G."/>
            <person name="Yee E."/>
        </authorList>
    </citation>
    <scope>NUCLEOTIDE SEQUENCE [LARGE SCALE GENOMIC DNA]</scope>
    <source>
        <strain evidence="1 2">LMG 26156</strain>
    </source>
</reference>